<evidence type="ECO:0000313" key="2">
    <source>
        <dbReference type="EMBL" id="MQL78722.1"/>
    </source>
</evidence>
<dbReference type="EMBL" id="NMUH01000415">
    <property type="protein sequence ID" value="MQL78722.1"/>
    <property type="molecule type" value="Genomic_DNA"/>
</dbReference>
<dbReference type="GO" id="GO:0010073">
    <property type="term" value="P:meristem maintenance"/>
    <property type="evidence" value="ECO:0007669"/>
    <property type="project" value="InterPro"/>
</dbReference>
<dbReference type="AlphaFoldDB" id="A0A843U0T8"/>
<evidence type="ECO:0008006" key="4">
    <source>
        <dbReference type="Google" id="ProtNLM"/>
    </source>
</evidence>
<dbReference type="InterPro" id="IPR044824">
    <property type="entry name" value="MAIN-like"/>
</dbReference>
<sequence length="1147" mass="126159">GLWGSGPAQVDGPVQVDWPGVGGHGGGHGRRTSRWPGAGLTMSRSTRHRGESSGASHPSESTVRRTNDPMPSFVLGAIRKEDLPRLDRGIRTCARGPLEEPSPSEGVVDLDLVDRSGRVYQYLRGDNYPRHFPLDEHLFPFIWDFVPSGWDGPAELLATERVQMQRVILVGRDSMLGTCSFHYPSFPLGYPAQVHFPDAGQLGLFGSEPVYPVGEAKLAQGLWEVHGQPKTRSSFAGHVLLPSGSQFAPEGYYRHCFLDRILGGEAASWYDRWFVISSHSFRFGATEWLMGVLHHYRELLDQVGIFHAVAATLHDYPYHSGLLQALAERFNRRFNTFGTAEVETCLDLWAFHRISGLPISGQFYEEVCLDDLRRDQSFGAGFYILLHNFWYLMKVWRDLARCGREQCPSASKGTVRVSCNAWVRFFYNGPFCFNNRFASDSRDPAEYLQLSMDLEDNAKYLCAPRDGGWNPSQLLDRTHLAAYLVYWLSTFVLPFGEEGLIRPELIYPACLLADDVRLALASTALANIFHSLGDLTASSSPRDRSVILGGYLFLEPYYLSRFARNFGYDQAVPPNADFALAVRSYKDLDRHLVASSWWCYFTKHDPSLECFIPEQQREGHVDIFYSRWWSRHNQAFRERASQIKEAESARLSRTNVPVPQIASDFIRREFPALVERVQALSRQKARVQASGPAERKAYVGALKPLVRPESTLSSTILPGSFNNLWREWERHIRHSIARAGLTEFISRVKSGTSLLDFWGAVVEAGKVVKTPPEKVVLPPDFSPTPGASQTPGSEDPVGATPRDDVIPPVDDDYNPTFDRTPSPDAAALKQYVPANIIVGEGAEHPDATTFGVDGSTSLKAIHDLLISGPKTGLPGFSDFAFGMPEGGTWPQVLHSAMTVSSTAVLPTASPPEEGEVPRGTTGESEDTVRLIQEMMESSPSAAIPPSVADVAGAEITFHNAAVASSAPGTSEPLPGVSSDALAGERPRLPEASGLEAAIGEAGGEAHSAEASEDAPAPLDVPVTRSGPLWTVSSGALFEESGAFPDHSILWLSAPQSVHIPDAGGMLESLLRPARSAMEASSPPSIEVVQGFLYRSTLTYHLMGYPRDPWMAAVDSLWSEVKQRFQEATLAANRLKIQELTAEIALVE</sequence>
<organism evidence="2 3">
    <name type="scientific">Colocasia esculenta</name>
    <name type="common">Wild taro</name>
    <name type="synonym">Arum esculentum</name>
    <dbReference type="NCBI Taxonomy" id="4460"/>
    <lineage>
        <taxon>Eukaryota</taxon>
        <taxon>Viridiplantae</taxon>
        <taxon>Streptophyta</taxon>
        <taxon>Embryophyta</taxon>
        <taxon>Tracheophyta</taxon>
        <taxon>Spermatophyta</taxon>
        <taxon>Magnoliopsida</taxon>
        <taxon>Liliopsida</taxon>
        <taxon>Araceae</taxon>
        <taxon>Aroideae</taxon>
        <taxon>Colocasieae</taxon>
        <taxon>Colocasia</taxon>
    </lineage>
</organism>
<dbReference type="PANTHER" id="PTHR46033">
    <property type="entry name" value="PROTEIN MAIN-LIKE 2"/>
    <property type="match status" value="1"/>
</dbReference>
<accession>A0A843U0T8</accession>
<dbReference type="Proteomes" id="UP000652761">
    <property type="component" value="Unassembled WGS sequence"/>
</dbReference>
<comment type="caution">
    <text evidence="2">The sequence shown here is derived from an EMBL/GenBank/DDBJ whole genome shotgun (WGS) entry which is preliminary data.</text>
</comment>
<feature type="region of interest" description="Disordered" evidence="1">
    <location>
        <begin position="1"/>
        <end position="70"/>
    </location>
</feature>
<protein>
    <recommendedName>
        <fullName evidence="4">Aminotransferase-like plant mobile domain-containing protein</fullName>
    </recommendedName>
</protein>
<evidence type="ECO:0000313" key="3">
    <source>
        <dbReference type="Proteomes" id="UP000652761"/>
    </source>
</evidence>
<feature type="region of interest" description="Disordered" evidence="1">
    <location>
        <begin position="1001"/>
        <end position="1021"/>
    </location>
</feature>
<feature type="region of interest" description="Disordered" evidence="1">
    <location>
        <begin position="903"/>
        <end position="924"/>
    </location>
</feature>
<evidence type="ECO:0000256" key="1">
    <source>
        <dbReference type="SAM" id="MobiDB-lite"/>
    </source>
</evidence>
<feature type="region of interest" description="Disordered" evidence="1">
    <location>
        <begin position="963"/>
        <end position="983"/>
    </location>
</feature>
<keyword evidence="3" id="KW-1185">Reference proteome</keyword>
<feature type="region of interest" description="Disordered" evidence="1">
    <location>
        <begin position="773"/>
        <end position="809"/>
    </location>
</feature>
<feature type="non-terminal residue" evidence="2">
    <location>
        <position position="1"/>
    </location>
</feature>
<dbReference type="PANTHER" id="PTHR46033:SF16">
    <property type="entry name" value="AMINOTRANSFERASE-LIKE PLANT MOBILE DOMAIN-CONTAINING PROTEIN"/>
    <property type="match status" value="1"/>
</dbReference>
<proteinExistence type="predicted"/>
<name>A0A843U0T8_COLES</name>
<gene>
    <name evidence="2" type="ORF">Taro_011170</name>
</gene>
<reference evidence="2" key="1">
    <citation type="submission" date="2017-07" db="EMBL/GenBank/DDBJ databases">
        <title>Taro Niue Genome Assembly and Annotation.</title>
        <authorList>
            <person name="Atibalentja N."/>
            <person name="Keating K."/>
            <person name="Fields C.J."/>
        </authorList>
    </citation>
    <scope>NUCLEOTIDE SEQUENCE</scope>
    <source>
        <strain evidence="2">Niue_2</strain>
        <tissue evidence="2">Leaf</tissue>
    </source>
</reference>